<keyword evidence="5" id="KW-1185">Reference proteome</keyword>
<feature type="region of interest" description="Disordered" evidence="2">
    <location>
        <begin position="1"/>
        <end position="23"/>
    </location>
</feature>
<dbReference type="Gene3D" id="2.130.10.10">
    <property type="entry name" value="YVTN repeat-like/Quinoprotein amine dehydrogenase"/>
    <property type="match status" value="1"/>
</dbReference>
<dbReference type="GO" id="GO:0006623">
    <property type="term" value="P:protein targeting to vacuole"/>
    <property type="evidence" value="ECO:0007669"/>
    <property type="project" value="InterPro"/>
</dbReference>
<feature type="region of interest" description="Disordered" evidence="2">
    <location>
        <begin position="37"/>
        <end position="83"/>
    </location>
</feature>
<feature type="compositionally biased region" description="Polar residues" evidence="2">
    <location>
        <begin position="51"/>
        <end position="72"/>
    </location>
</feature>
<accession>A0A1R1XLR4</accession>
<dbReference type="InterPro" id="IPR025941">
    <property type="entry name" value="Vps8_central_dom"/>
</dbReference>
<evidence type="ECO:0000313" key="5">
    <source>
        <dbReference type="Proteomes" id="UP000187283"/>
    </source>
</evidence>
<evidence type="ECO:0000256" key="1">
    <source>
        <dbReference type="ARBA" id="ARBA00009422"/>
    </source>
</evidence>
<dbReference type="InterPro" id="IPR036322">
    <property type="entry name" value="WD40_repeat_dom_sf"/>
</dbReference>
<dbReference type="PANTHER" id="PTHR12616:SF8">
    <property type="entry name" value="VACUOLAR PROTEIN SORTING-ASSOCIATED PROTEIN 8 HOMOLOG"/>
    <property type="match status" value="1"/>
</dbReference>
<organism evidence="4 5">
    <name type="scientific">Smittium culicis</name>
    <dbReference type="NCBI Taxonomy" id="133412"/>
    <lineage>
        <taxon>Eukaryota</taxon>
        <taxon>Fungi</taxon>
        <taxon>Fungi incertae sedis</taxon>
        <taxon>Zoopagomycota</taxon>
        <taxon>Kickxellomycotina</taxon>
        <taxon>Harpellomycetes</taxon>
        <taxon>Harpellales</taxon>
        <taxon>Legeriomycetaceae</taxon>
        <taxon>Smittium</taxon>
    </lineage>
</organism>
<reference evidence="4 5" key="1">
    <citation type="submission" date="2017-01" db="EMBL/GenBank/DDBJ databases">
        <authorList>
            <person name="Mah S.A."/>
            <person name="Swanson W.J."/>
            <person name="Moy G.W."/>
            <person name="Vacquier V.D."/>
        </authorList>
    </citation>
    <scope>NUCLEOTIDE SEQUENCE [LARGE SCALE GENOMIC DNA]</scope>
    <source>
        <strain evidence="4 5">GSMNP</strain>
    </source>
</reference>
<dbReference type="PANTHER" id="PTHR12616">
    <property type="entry name" value="VACUOLAR PROTEIN SORTING VPS41"/>
    <property type="match status" value="1"/>
</dbReference>
<dbReference type="GO" id="GO:0005770">
    <property type="term" value="C:late endosome"/>
    <property type="evidence" value="ECO:0007669"/>
    <property type="project" value="TreeGrafter"/>
</dbReference>
<dbReference type="SUPFAM" id="SSF50978">
    <property type="entry name" value="WD40 repeat-like"/>
    <property type="match status" value="1"/>
</dbReference>
<feature type="domain" description="Vacuolar protein sorting-associated protein 8 central" evidence="3">
    <location>
        <begin position="651"/>
        <end position="903"/>
    </location>
</feature>
<dbReference type="STRING" id="133412.A0A1R1XLR4"/>
<comment type="caution">
    <text evidence="4">The sequence shown here is derived from an EMBL/GenBank/DDBJ whole genome shotgun (WGS) entry which is preliminary data.</text>
</comment>
<gene>
    <name evidence="4" type="ORF">AYI70_g7201</name>
</gene>
<evidence type="ECO:0000256" key="2">
    <source>
        <dbReference type="SAM" id="MobiDB-lite"/>
    </source>
</evidence>
<sequence length="1633" mass="182833">MSENSPPSSTITTPKISLDDTPNSTLPINIAHLTSASNSNSSINSFSSTNKQNINTTPYDSPSIPHSSLTPNSAPPKILPKTPDLNLPSSNSIDFNHYPNLDHEFVTFQKNSKISYLISNPKFTNKVGKPLCFALGSHLAIGSNLGFVYVLDFSPTVKVVLGKQCPYFGLVTSLVFSADNSRLLAGYSQGYIVVWSWEAAKIEAIIKPCLSLPSTQNAHLFDSPISLLSFIGISRHRFISGDPSGRVIHHQIIDTVVFSKLKSYILYDPPPPLDNSLSFLLEIEPLPYSLSTPKINELGIVSLLLNDRLLLYQTKPSPSLLFQKRYSAKYSSNSYPNSISNSNSATGSISWLPANSSNNLNFLSILAFANGSSISLYYLKNLPLENGNFQINLVNFFNWSAPSEVASINWIDSTIFSIITTDNSVYAVDYCSRIETKIFSLSSISILSQPWIAIRLGLSLKGSLRYSVIKRNQKFYLLTSDSIYSFSLKPWTDRIVWLMNEGRFVEAIALCNGLYKGDSGQIVLGLPHNLHDLQLFSPPISFDNLSDDNNSLYNPDIQRHSLIGPKLASLVQASLKFVFSAKYAELSNSININTIQSKSRLLDIYNVQNIDSVLKSLLVVCVEACIATNQLNFLLNDTFEQVSTFPNAELIFLEVLEPFIENGIISSVSPIVLQALVKSYSEDHIKRQKLEECLLYINLNPVLGAMDIDIDGLLSTCTMWKMWKALFRIWIDILRDPVKPLIDMFSHLSSFISEFSLQNSPNILCDDNWTSSHNVLSYESSVLFSVLENTLCGLSYPLGVPITPTSTAVLIASSVISLLTTPSIQPQSLSSINSVFYSKDPSTTKTVYELGNSFNSQFDKKSIYLNSNSNSDSNDEIFRNSNFKYIEVLLTISTKETLSILKKFINNSFSKSIVISLYESNNRKSSHNSRSPNTYQGAKKSKQAIQAICDSLLMITQLHYDRIKPLNANSKSPAISYKFFNLGLERISLISTFLAQTYSSSYPLVYFPDGAAMYLAEIIFITKTDITKVECESALEQLLKICSPFPDVNLLIDYAIHSGFYRVLGTLYNSTGQLDLLLDSFLNDPNFSRSSSIFNEFRSILKNDKQRYSSNQIKALSASFIKNSSKLASISTVELASFVEDQVIEGLNHSDILISLRNHSENHDLEFKYLQLLFDFEYFMQSNLNTAPDKLKVKFHSSNKYIDDIPLESGQFLATNLKSVFEYKNIKFTLNSNGSLAGVDLIDGSQKSTFFERYITLLVEFSCNDNIESENLILTFLKAHYSVQSSNHTQIIHIDRVKQICKDLNASSAVAWIYLEQNDYENALSVYLNELEHYSREKIQPLPHILSSDKIDVSSNLTDDLKDDLSTDPYKFALLTNSSNIIQSSCTTTSDDVGLFKPTNNKLSKSRMLKLLSINNGCLYICRSASLYFLQVDNSSEIANKDNDSGTDAKVEINNKVRNLWLKSIFCYIKLIFSITFGIDGIGVLNENGDSQDLEIISFEGIYSSSNPLIKILCEGAMKLVDSFVQCSLNSQFRFLNYDFLNSIFSFDNNVDTNETLKSVDYIVKSKPSLSLTSLVFLTQFLSSSISTTIQKKKILLSIISTLQKSSNQNYNDELSQEIFLKSRPRIPVNMMR</sequence>
<evidence type="ECO:0000313" key="4">
    <source>
        <dbReference type="EMBL" id="OMJ15552.1"/>
    </source>
</evidence>
<name>A0A1R1XLR4_9FUNG</name>
<dbReference type="Pfam" id="PF23410">
    <property type="entry name" value="Beta-prop_VPS8"/>
    <property type="match status" value="1"/>
</dbReference>
<dbReference type="InterPro" id="IPR045111">
    <property type="entry name" value="Vps41/Vps8"/>
</dbReference>
<protein>
    <recommendedName>
        <fullName evidence="3">Vacuolar protein sorting-associated protein 8 central domain-containing protein</fullName>
    </recommendedName>
</protein>
<dbReference type="Proteomes" id="UP000187283">
    <property type="component" value="Unassembled WGS sequence"/>
</dbReference>
<proteinExistence type="inferred from homology"/>
<dbReference type="OrthoDB" id="289913at2759"/>
<dbReference type="InterPro" id="IPR015943">
    <property type="entry name" value="WD40/YVTN_repeat-like_dom_sf"/>
</dbReference>
<dbReference type="GO" id="GO:0030897">
    <property type="term" value="C:HOPS complex"/>
    <property type="evidence" value="ECO:0007669"/>
    <property type="project" value="TreeGrafter"/>
</dbReference>
<feature type="compositionally biased region" description="Low complexity" evidence="2">
    <location>
        <begin position="37"/>
        <end position="50"/>
    </location>
</feature>
<dbReference type="EMBL" id="LSSN01002638">
    <property type="protein sequence ID" value="OMJ15552.1"/>
    <property type="molecule type" value="Genomic_DNA"/>
</dbReference>
<dbReference type="GO" id="GO:0034058">
    <property type="term" value="P:endosomal vesicle fusion"/>
    <property type="evidence" value="ECO:0007669"/>
    <property type="project" value="TreeGrafter"/>
</dbReference>
<comment type="similarity">
    <text evidence="1">Belongs to the VPS8 family.</text>
</comment>
<evidence type="ECO:0000259" key="3">
    <source>
        <dbReference type="Pfam" id="PF12816"/>
    </source>
</evidence>
<dbReference type="Pfam" id="PF12816">
    <property type="entry name" value="TPR_Vps8"/>
    <property type="match status" value="1"/>
</dbReference>